<keyword evidence="2" id="KW-1185">Reference proteome</keyword>
<gene>
    <name evidence="1" type="ORF">HYH03_016879</name>
</gene>
<dbReference type="PANTHER" id="PTHR31579:SF1">
    <property type="entry name" value="OS03G0796600 PROTEIN"/>
    <property type="match status" value="1"/>
</dbReference>
<dbReference type="AlphaFoldDB" id="A0A835XGR7"/>
<evidence type="ECO:0000313" key="2">
    <source>
        <dbReference type="Proteomes" id="UP000612055"/>
    </source>
</evidence>
<name>A0A835XGR7_9CHLO</name>
<dbReference type="Proteomes" id="UP000612055">
    <property type="component" value="Unassembled WGS sequence"/>
</dbReference>
<dbReference type="EMBL" id="JAEHOE010000152">
    <property type="protein sequence ID" value="KAG2484337.1"/>
    <property type="molecule type" value="Genomic_DNA"/>
</dbReference>
<dbReference type="PANTHER" id="PTHR31579">
    <property type="entry name" value="OS03G0796600 PROTEIN"/>
    <property type="match status" value="1"/>
</dbReference>
<protein>
    <submittedName>
        <fullName evidence="1">Uncharacterized protein</fullName>
    </submittedName>
</protein>
<comment type="caution">
    <text evidence="1">The sequence shown here is derived from an EMBL/GenBank/DDBJ whole genome shotgun (WGS) entry which is preliminary data.</text>
</comment>
<reference evidence="1" key="1">
    <citation type="journal article" date="2020" name="bioRxiv">
        <title>Comparative genomics of Chlamydomonas.</title>
        <authorList>
            <person name="Craig R.J."/>
            <person name="Hasan A.R."/>
            <person name="Ness R.W."/>
            <person name="Keightley P.D."/>
        </authorList>
    </citation>
    <scope>NUCLEOTIDE SEQUENCE</scope>
    <source>
        <strain evidence="1">CCAP 11/70</strain>
    </source>
</reference>
<accession>A0A835XGR7</accession>
<dbReference type="OrthoDB" id="691424at2759"/>
<organism evidence="1 2">
    <name type="scientific">Edaphochlamys debaryana</name>
    <dbReference type="NCBI Taxonomy" id="47281"/>
    <lineage>
        <taxon>Eukaryota</taxon>
        <taxon>Viridiplantae</taxon>
        <taxon>Chlorophyta</taxon>
        <taxon>core chlorophytes</taxon>
        <taxon>Chlorophyceae</taxon>
        <taxon>CS clade</taxon>
        <taxon>Chlamydomonadales</taxon>
        <taxon>Chlamydomonadales incertae sedis</taxon>
        <taxon>Edaphochlamys</taxon>
    </lineage>
</organism>
<evidence type="ECO:0000313" key="1">
    <source>
        <dbReference type="EMBL" id="KAG2484337.1"/>
    </source>
</evidence>
<sequence length="320" mass="32423">MVALGGGGGGTECFRSLRHEFLVVHGSGDYCGMEFIVEPALRQHFAIPHPSPEYALVLSHLPEVFVGGSCRLAPIVQLMCALMADSFAQQGLALPPWRKEQAMLSKWMPQPHRLRELALDGPQAPSSGEAGVGSPLSRAQLLLAPVPPVSALHRCGDAAAAAGPGTPAAGMRVLGFELSVLTSTDDLFSCCGLDSSPGARLTGLTGTQSLSLTTFSAPGSPGSDCVTLLDCGAADCAPPLGGPSAAKGLGAPGGGGGLLASRLAADVPLPAAAMSYSGPRIERCAPLHPAEPIIHLVRRGSAAIASAVPTHAAAAALDRQ</sequence>
<dbReference type="Pfam" id="PF04720">
    <property type="entry name" value="PDDEXK_6"/>
    <property type="match status" value="1"/>
</dbReference>
<dbReference type="InterPro" id="IPR006502">
    <property type="entry name" value="PDDEXK-like"/>
</dbReference>
<proteinExistence type="predicted"/>